<dbReference type="InterPro" id="IPR044286">
    <property type="entry name" value="SINL_plant"/>
</dbReference>
<evidence type="ECO:0000313" key="15">
    <source>
        <dbReference type="Proteomes" id="UP001231189"/>
    </source>
</evidence>
<dbReference type="Proteomes" id="UP001231189">
    <property type="component" value="Unassembled WGS sequence"/>
</dbReference>
<dbReference type="CDD" id="cd16571">
    <property type="entry name" value="RING-HC_SIAHs"/>
    <property type="match status" value="1"/>
</dbReference>
<proteinExistence type="inferred from homology"/>
<keyword evidence="6" id="KW-0479">Metal-binding</keyword>
<keyword evidence="9" id="KW-0862">Zinc</keyword>
<reference evidence="14" key="1">
    <citation type="submission" date="2023-07" db="EMBL/GenBank/DDBJ databases">
        <title>A chromosome-level genome assembly of Lolium multiflorum.</title>
        <authorList>
            <person name="Chen Y."/>
            <person name="Copetti D."/>
            <person name="Kolliker R."/>
            <person name="Studer B."/>
        </authorList>
    </citation>
    <scope>NUCLEOTIDE SEQUENCE</scope>
    <source>
        <strain evidence="14">02402/16</strain>
        <tissue evidence="14">Leaf</tissue>
    </source>
</reference>
<feature type="domain" description="SIAH-type" evidence="13">
    <location>
        <begin position="140"/>
        <end position="198"/>
    </location>
</feature>
<evidence type="ECO:0000256" key="9">
    <source>
        <dbReference type="ARBA" id="ARBA00022833"/>
    </source>
</evidence>
<evidence type="ECO:0000256" key="8">
    <source>
        <dbReference type="ARBA" id="ARBA00022786"/>
    </source>
</evidence>
<comment type="similarity">
    <text evidence="3">Belongs to the SINA (Seven in absentia) family.</text>
</comment>
<dbReference type="InterPro" id="IPR049548">
    <property type="entry name" value="Sina-like_RING"/>
</dbReference>
<dbReference type="PANTHER" id="PTHR46632:SF16">
    <property type="entry name" value="E3 UBIQUITIN-PROTEIN LIGASE SINA-LIKE 10"/>
    <property type="match status" value="1"/>
</dbReference>
<dbReference type="PANTHER" id="PTHR46632">
    <property type="entry name" value="E3 UBIQUITIN-PROTEIN LIGASE SINA-LIKE 4"/>
    <property type="match status" value="1"/>
</dbReference>
<protein>
    <recommendedName>
        <fullName evidence="4">RING-type E3 ubiquitin transferase</fullName>
        <ecNumber evidence="4">2.3.2.27</ecNumber>
    </recommendedName>
</protein>
<evidence type="ECO:0000256" key="12">
    <source>
        <dbReference type="SAM" id="MobiDB-lite"/>
    </source>
</evidence>
<name>A0AAD8SM72_LOLMU</name>
<dbReference type="PROSITE" id="PS51081">
    <property type="entry name" value="ZF_SIAH"/>
    <property type="match status" value="1"/>
</dbReference>
<dbReference type="GO" id="GO:0008270">
    <property type="term" value="F:zinc ion binding"/>
    <property type="evidence" value="ECO:0007669"/>
    <property type="project" value="UniProtKB-KW"/>
</dbReference>
<keyword evidence="5" id="KW-0808">Transferase</keyword>
<evidence type="ECO:0000256" key="10">
    <source>
        <dbReference type="ARBA" id="ARBA00024004"/>
    </source>
</evidence>
<organism evidence="14 15">
    <name type="scientific">Lolium multiflorum</name>
    <name type="common">Italian ryegrass</name>
    <name type="synonym">Lolium perenne subsp. multiflorum</name>
    <dbReference type="NCBI Taxonomy" id="4521"/>
    <lineage>
        <taxon>Eukaryota</taxon>
        <taxon>Viridiplantae</taxon>
        <taxon>Streptophyta</taxon>
        <taxon>Embryophyta</taxon>
        <taxon>Tracheophyta</taxon>
        <taxon>Spermatophyta</taxon>
        <taxon>Magnoliopsida</taxon>
        <taxon>Liliopsida</taxon>
        <taxon>Poales</taxon>
        <taxon>Poaceae</taxon>
        <taxon>BOP clade</taxon>
        <taxon>Pooideae</taxon>
        <taxon>Poodae</taxon>
        <taxon>Poeae</taxon>
        <taxon>Poeae Chloroplast Group 2 (Poeae type)</taxon>
        <taxon>Loliodinae</taxon>
        <taxon>Loliinae</taxon>
        <taxon>Lolium</taxon>
    </lineage>
</organism>
<evidence type="ECO:0000256" key="2">
    <source>
        <dbReference type="ARBA" id="ARBA00004906"/>
    </source>
</evidence>
<evidence type="ECO:0000256" key="7">
    <source>
        <dbReference type="ARBA" id="ARBA00022771"/>
    </source>
</evidence>
<feature type="compositionally biased region" description="Basic and acidic residues" evidence="12">
    <location>
        <begin position="31"/>
        <end position="40"/>
    </location>
</feature>
<evidence type="ECO:0000256" key="1">
    <source>
        <dbReference type="ARBA" id="ARBA00000900"/>
    </source>
</evidence>
<dbReference type="GO" id="GO:0061630">
    <property type="term" value="F:ubiquitin protein ligase activity"/>
    <property type="evidence" value="ECO:0007669"/>
    <property type="project" value="UniProtKB-EC"/>
</dbReference>
<comment type="caution">
    <text evidence="14">The sequence shown here is derived from an EMBL/GenBank/DDBJ whole genome shotgun (WGS) entry which is preliminary data.</text>
</comment>
<keyword evidence="8" id="KW-0833">Ubl conjugation pathway</keyword>
<comment type="function">
    <text evidence="10">E3 ubiquitin-protein ligase that mediates ubiquitination and subsequent proteasomal degradation of target proteins. E3 ubiquitin ligases accept ubiquitin from an E2 ubiquitin-conjugating enzyme in the form of a thioester and then directly transfers the ubiquitin to targeted substrates. It probably triggers the ubiquitin-mediated degradation of different substrates.</text>
</comment>
<dbReference type="Pfam" id="PF21361">
    <property type="entry name" value="Sina_ZnF"/>
    <property type="match status" value="1"/>
</dbReference>
<keyword evidence="15" id="KW-1185">Reference proteome</keyword>
<gene>
    <name evidence="14" type="ORF">QYE76_071756</name>
</gene>
<dbReference type="SUPFAM" id="SSF49599">
    <property type="entry name" value="TRAF domain-like"/>
    <property type="match status" value="1"/>
</dbReference>
<dbReference type="EC" id="2.3.2.27" evidence="4"/>
<evidence type="ECO:0000256" key="3">
    <source>
        <dbReference type="ARBA" id="ARBA00009119"/>
    </source>
</evidence>
<feature type="region of interest" description="Disordered" evidence="12">
    <location>
        <begin position="1"/>
        <end position="74"/>
    </location>
</feature>
<keyword evidence="7 11" id="KW-0863">Zinc-finger</keyword>
<comment type="catalytic activity">
    <reaction evidence="1">
        <text>S-ubiquitinyl-[E2 ubiquitin-conjugating enzyme]-L-cysteine + [acceptor protein]-L-lysine = [E2 ubiquitin-conjugating enzyme]-L-cysteine + N(6)-ubiquitinyl-[acceptor protein]-L-lysine.</text>
        <dbReference type="EC" id="2.3.2.27"/>
    </reaction>
</comment>
<sequence length="370" mass="40208">MAKFSFADAADEDHPPAPAPAPAADTADSGGGDKRMRDGDGGPDDGAVGGGPPSKARKLDGVGGERAVKGDGDAGISMRIDPDLLDCSICFEPLCPPLYQCQNGHVACFSCWSRLSNKCHVCSHDAIFARNIALEKIVESIKSSCAYAKWGCCNLVSYAQRIAHEEACLFAPSTCPIPGCGYRGFTGCWSGHFLVDHSADCLHFVYGQPFEVNLEVSLPFLVLLGEDDHLFLLLKKNMMPFGHAFTVVCLRTGNLNWKFSYEIKTTSGGNPENSLQLKASVTNTKEWAGVHPAEAFLLVPYGFCSSTNLTLHVVVARIYQGHNLKVSKHPLVYRTNSSLRKDSLTQGCYLVIYQILKCINSVMIMYSKQI</sequence>
<evidence type="ECO:0000256" key="11">
    <source>
        <dbReference type="PROSITE-ProRule" id="PRU00455"/>
    </source>
</evidence>
<dbReference type="AlphaFoldDB" id="A0AAD8SM72"/>
<evidence type="ECO:0000256" key="4">
    <source>
        <dbReference type="ARBA" id="ARBA00012483"/>
    </source>
</evidence>
<dbReference type="EMBL" id="JAUUTY010000004">
    <property type="protein sequence ID" value="KAK1653951.1"/>
    <property type="molecule type" value="Genomic_DNA"/>
</dbReference>
<dbReference type="InterPro" id="IPR013083">
    <property type="entry name" value="Znf_RING/FYVE/PHD"/>
</dbReference>
<dbReference type="Pfam" id="PF21362">
    <property type="entry name" value="Sina_RING"/>
    <property type="match status" value="1"/>
</dbReference>
<evidence type="ECO:0000256" key="5">
    <source>
        <dbReference type="ARBA" id="ARBA00022679"/>
    </source>
</evidence>
<evidence type="ECO:0000259" key="13">
    <source>
        <dbReference type="PROSITE" id="PS51081"/>
    </source>
</evidence>
<accession>A0AAD8SM72</accession>
<evidence type="ECO:0000256" key="6">
    <source>
        <dbReference type="ARBA" id="ARBA00022723"/>
    </source>
</evidence>
<comment type="pathway">
    <text evidence="2">Protein modification; protein ubiquitination.</text>
</comment>
<evidence type="ECO:0000313" key="14">
    <source>
        <dbReference type="EMBL" id="KAK1653951.1"/>
    </source>
</evidence>
<dbReference type="InterPro" id="IPR013010">
    <property type="entry name" value="Znf_SIAH"/>
</dbReference>
<dbReference type="Gene3D" id="3.30.40.10">
    <property type="entry name" value="Zinc/RING finger domain, C3HC4 (zinc finger)"/>
    <property type="match status" value="1"/>
</dbReference>